<evidence type="ECO:0000256" key="4">
    <source>
        <dbReference type="ARBA" id="ARBA00022763"/>
    </source>
</evidence>
<dbReference type="Proteomes" id="UP000656319">
    <property type="component" value="Unassembled WGS sequence"/>
</dbReference>
<proteinExistence type="predicted"/>
<dbReference type="Gene3D" id="1.10.10.10">
    <property type="entry name" value="Winged helix-like DNA-binding domain superfamily/Winged helix DNA-binding domain"/>
    <property type="match status" value="1"/>
</dbReference>
<dbReference type="EC" id="2.1.1.63" evidence="8"/>
<dbReference type="InterPro" id="IPR036217">
    <property type="entry name" value="MethylDNA_cys_MeTrfase_DNAb"/>
</dbReference>
<evidence type="ECO:0000259" key="7">
    <source>
        <dbReference type="Pfam" id="PF01035"/>
    </source>
</evidence>
<accession>A0ABM8NDB7</accession>
<sequence>MQLFLSHIESPPGDLVLVSDAQHRLHALEFADHRSRLHRGLRERYGSAEWIDAPAPASIADAMARYFSGELSALDSLPVVMAGSDLEEKVWAALRHIPAGTTTSYGKLAKALGFEDPRAAIDIGAANGANPIAIVVPCHRVIASNGELKGYAWGLHRKRWLLEHEKAIPATRDVPKTATLPGF</sequence>
<keyword evidence="9" id="KW-1185">Reference proteome</keyword>
<dbReference type="InterPro" id="IPR036388">
    <property type="entry name" value="WH-like_DNA-bd_sf"/>
</dbReference>
<dbReference type="PROSITE" id="PS00374">
    <property type="entry name" value="MGMT"/>
    <property type="match status" value="1"/>
</dbReference>
<reference evidence="8 9" key="1">
    <citation type="submission" date="2020-10" db="EMBL/GenBank/DDBJ databases">
        <authorList>
            <person name="Peeters C."/>
        </authorList>
    </citation>
    <scope>NUCLEOTIDE SEQUENCE [LARGE SCALE GENOMIC DNA]</scope>
    <source>
        <strain evidence="8 9">LMG 27952</strain>
    </source>
</reference>
<dbReference type="EMBL" id="CAJHCQ010000002">
    <property type="protein sequence ID" value="CAD6518387.1"/>
    <property type="molecule type" value="Genomic_DNA"/>
</dbReference>
<evidence type="ECO:0000256" key="1">
    <source>
        <dbReference type="ARBA" id="ARBA00001286"/>
    </source>
</evidence>
<evidence type="ECO:0000256" key="6">
    <source>
        <dbReference type="ARBA" id="ARBA00049348"/>
    </source>
</evidence>
<comment type="caution">
    <text evidence="8">The sequence shown here is derived from an EMBL/GenBank/DDBJ whole genome shotgun (WGS) entry which is preliminary data.</text>
</comment>
<dbReference type="GO" id="GO:0003908">
    <property type="term" value="F:methylated-DNA-[protein]-cysteine S-methyltransferase activity"/>
    <property type="evidence" value="ECO:0007669"/>
    <property type="project" value="UniProtKB-EC"/>
</dbReference>
<keyword evidence="4" id="KW-0227">DNA damage</keyword>
<comment type="catalytic activity">
    <reaction evidence="1">
        <text>a 4-O-methyl-thymidine in DNA + L-cysteinyl-[protein] = a thymidine in DNA + S-methyl-L-cysteinyl-[protein]</text>
        <dbReference type="Rhea" id="RHEA:53428"/>
        <dbReference type="Rhea" id="RHEA-COMP:10131"/>
        <dbReference type="Rhea" id="RHEA-COMP:10132"/>
        <dbReference type="Rhea" id="RHEA-COMP:13555"/>
        <dbReference type="Rhea" id="RHEA-COMP:13556"/>
        <dbReference type="ChEBI" id="CHEBI:29950"/>
        <dbReference type="ChEBI" id="CHEBI:82612"/>
        <dbReference type="ChEBI" id="CHEBI:137386"/>
        <dbReference type="ChEBI" id="CHEBI:137387"/>
        <dbReference type="EC" id="2.1.1.63"/>
    </reaction>
</comment>
<dbReference type="SUPFAM" id="SSF53155">
    <property type="entry name" value="Methylated DNA-protein cysteine methyltransferase domain"/>
    <property type="match status" value="1"/>
</dbReference>
<dbReference type="CDD" id="cd06445">
    <property type="entry name" value="ATase"/>
    <property type="match status" value="1"/>
</dbReference>
<feature type="domain" description="Methylated-DNA-[protein]-cysteine S-methyltransferase DNA binding" evidence="7">
    <location>
        <begin position="86"/>
        <end position="166"/>
    </location>
</feature>
<dbReference type="InterPro" id="IPR001497">
    <property type="entry name" value="MethylDNA_cys_MeTrfase_AS"/>
</dbReference>
<dbReference type="GO" id="GO:0032259">
    <property type="term" value="P:methylation"/>
    <property type="evidence" value="ECO:0007669"/>
    <property type="project" value="UniProtKB-KW"/>
</dbReference>
<protein>
    <submittedName>
        <fullName evidence="8">Methylated-DNA--protein-cysteine methyltransferase</fullName>
        <ecNumber evidence="8">2.1.1.63</ecNumber>
    </submittedName>
</protein>
<keyword evidence="5" id="KW-0234">DNA repair</keyword>
<dbReference type="SUPFAM" id="SSF46767">
    <property type="entry name" value="Methylated DNA-protein cysteine methyltransferase, C-terminal domain"/>
    <property type="match status" value="1"/>
</dbReference>
<evidence type="ECO:0000313" key="8">
    <source>
        <dbReference type="EMBL" id="CAD6518387.1"/>
    </source>
</evidence>
<gene>
    <name evidence="8" type="primary">ogt_2</name>
    <name evidence="8" type="ORF">LMG27952_00997</name>
</gene>
<evidence type="ECO:0000256" key="2">
    <source>
        <dbReference type="ARBA" id="ARBA00022603"/>
    </source>
</evidence>
<dbReference type="RefSeq" id="WP_201694789.1">
    <property type="nucleotide sequence ID" value="NZ_CAJHCQ010000002.1"/>
</dbReference>
<evidence type="ECO:0000256" key="5">
    <source>
        <dbReference type="ARBA" id="ARBA00023204"/>
    </source>
</evidence>
<keyword evidence="2 8" id="KW-0489">Methyltransferase</keyword>
<dbReference type="NCBIfam" id="TIGR00589">
    <property type="entry name" value="ogt"/>
    <property type="match status" value="1"/>
</dbReference>
<dbReference type="Pfam" id="PF01035">
    <property type="entry name" value="DNA_binding_1"/>
    <property type="match status" value="1"/>
</dbReference>
<dbReference type="PANTHER" id="PTHR10815:SF5">
    <property type="entry name" value="METHYLATED-DNA--PROTEIN-CYSTEINE METHYLTRANSFERASE"/>
    <property type="match status" value="1"/>
</dbReference>
<keyword evidence="3 8" id="KW-0808">Transferase</keyword>
<dbReference type="PANTHER" id="PTHR10815">
    <property type="entry name" value="METHYLATED-DNA--PROTEIN-CYSTEINE METHYLTRANSFERASE"/>
    <property type="match status" value="1"/>
</dbReference>
<dbReference type="InterPro" id="IPR014048">
    <property type="entry name" value="MethylDNA_cys_MeTrfase_DNA-bd"/>
</dbReference>
<dbReference type="Gene3D" id="3.30.160.70">
    <property type="entry name" value="Methylated DNA-protein cysteine methyltransferase domain"/>
    <property type="match status" value="1"/>
</dbReference>
<comment type="catalytic activity">
    <reaction evidence="6">
        <text>a 6-O-methyl-2'-deoxyguanosine in DNA + L-cysteinyl-[protein] = S-methyl-L-cysteinyl-[protein] + a 2'-deoxyguanosine in DNA</text>
        <dbReference type="Rhea" id="RHEA:24000"/>
        <dbReference type="Rhea" id="RHEA-COMP:10131"/>
        <dbReference type="Rhea" id="RHEA-COMP:10132"/>
        <dbReference type="Rhea" id="RHEA-COMP:11367"/>
        <dbReference type="Rhea" id="RHEA-COMP:11368"/>
        <dbReference type="ChEBI" id="CHEBI:29950"/>
        <dbReference type="ChEBI" id="CHEBI:82612"/>
        <dbReference type="ChEBI" id="CHEBI:85445"/>
        <dbReference type="ChEBI" id="CHEBI:85448"/>
        <dbReference type="EC" id="2.1.1.63"/>
    </reaction>
</comment>
<name>A0ABM8NDB7_9BURK</name>
<evidence type="ECO:0000256" key="3">
    <source>
        <dbReference type="ARBA" id="ARBA00022679"/>
    </source>
</evidence>
<dbReference type="InterPro" id="IPR036631">
    <property type="entry name" value="MGMT_N_sf"/>
</dbReference>
<evidence type="ECO:0000313" key="9">
    <source>
        <dbReference type="Proteomes" id="UP000656319"/>
    </source>
</evidence>
<organism evidence="8 9">
    <name type="scientific">Paraburkholderia hiiakae</name>
    <dbReference type="NCBI Taxonomy" id="1081782"/>
    <lineage>
        <taxon>Bacteria</taxon>
        <taxon>Pseudomonadati</taxon>
        <taxon>Pseudomonadota</taxon>
        <taxon>Betaproteobacteria</taxon>
        <taxon>Burkholderiales</taxon>
        <taxon>Burkholderiaceae</taxon>
        <taxon>Paraburkholderia</taxon>
    </lineage>
</organism>